<evidence type="ECO:0000259" key="3">
    <source>
        <dbReference type="PROSITE" id="PS50181"/>
    </source>
</evidence>
<keyword evidence="5" id="KW-1185">Reference proteome</keyword>
<feature type="domain" description="F-box" evidence="3">
    <location>
        <begin position="653"/>
        <end position="699"/>
    </location>
</feature>
<dbReference type="SUPFAM" id="SSF52047">
    <property type="entry name" value="RNI-like"/>
    <property type="match status" value="1"/>
</dbReference>
<evidence type="ECO:0000256" key="1">
    <source>
        <dbReference type="ARBA" id="ARBA00022786"/>
    </source>
</evidence>
<accession>A0A1S8X472</accession>
<gene>
    <name evidence="4" type="ORF">X801_02624</name>
</gene>
<reference evidence="4 5" key="1">
    <citation type="submission" date="2015-03" db="EMBL/GenBank/DDBJ databases">
        <title>Draft genome of the nematode, Opisthorchis viverrini.</title>
        <authorList>
            <person name="Mitreva M."/>
        </authorList>
    </citation>
    <scope>NUCLEOTIDE SEQUENCE [LARGE SCALE GENOMIC DNA]</scope>
    <source>
        <strain evidence="4">Khon Kaen</strain>
    </source>
</reference>
<proteinExistence type="predicted"/>
<feature type="region of interest" description="Disordered" evidence="2">
    <location>
        <begin position="1141"/>
        <end position="1180"/>
    </location>
</feature>
<evidence type="ECO:0000256" key="2">
    <source>
        <dbReference type="SAM" id="MobiDB-lite"/>
    </source>
</evidence>
<evidence type="ECO:0000313" key="4">
    <source>
        <dbReference type="EMBL" id="OON21477.1"/>
    </source>
</evidence>
<dbReference type="GO" id="GO:0019005">
    <property type="term" value="C:SCF ubiquitin ligase complex"/>
    <property type="evidence" value="ECO:0007669"/>
    <property type="project" value="TreeGrafter"/>
</dbReference>
<dbReference type="SMART" id="SM00367">
    <property type="entry name" value="LRR_CC"/>
    <property type="match status" value="6"/>
</dbReference>
<dbReference type="SUPFAM" id="SSF81383">
    <property type="entry name" value="F-box domain"/>
    <property type="match status" value="1"/>
</dbReference>
<feature type="compositionally biased region" description="Basic and acidic residues" evidence="2">
    <location>
        <begin position="1155"/>
        <end position="1164"/>
    </location>
</feature>
<evidence type="ECO:0000313" key="5">
    <source>
        <dbReference type="Proteomes" id="UP000243686"/>
    </source>
</evidence>
<dbReference type="Proteomes" id="UP000243686">
    <property type="component" value="Unassembled WGS sequence"/>
</dbReference>
<feature type="compositionally biased region" description="Basic and acidic residues" evidence="2">
    <location>
        <begin position="435"/>
        <end position="444"/>
    </location>
</feature>
<dbReference type="PANTHER" id="PTHR13318:SF235">
    <property type="entry name" value="F-BOX DOMAIN-CONTAINING PROTEIN"/>
    <property type="match status" value="1"/>
</dbReference>
<feature type="region of interest" description="Disordered" evidence="2">
    <location>
        <begin position="419"/>
        <end position="479"/>
    </location>
</feature>
<dbReference type="SMART" id="SM00256">
    <property type="entry name" value="FBOX"/>
    <property type="match status" value="1"/>
</dbReference>
<dbReference type="GO" id="GO:0031146">
    <property type="term" value="P:SCF-dependent proteasomal ubiquitin-dependent protein catabolic process"/>
    <property type="evidence" value="ECO:0007669"/>
    <property type="project" value="TreeGrafter"/>
</dbReference>
<keyword evidence="1" id="KW-0833">Ubl conjugation pathway</keyword>
<feature type="compositionally biased region" description="Polar residues" evidence="2">
    <location>
        <begin position="579"/>
        <end position="593"/>
    </location>
</feature>
<dbReference type="EMBL" id="KV892116">
    <property type="protein sequence ID" value="OON21477.1"/>
    <property type="molecule type" value="Genomic_DNA"/>
</dbReference>
<dbReference type="Gene3D" id="3.80.10.10">
    <property type="entry name" value="Ribonuclease Inhibitor"/>
    <property type="match status" value="2"/>
</dbReference>
<dbReference type="InterPro" id="IPR032675">
    <property type="entry name" value="LRR_dom_sf"/>
</dbReference>
<feature type="compositionally biased region" description="Basic and acidic residues" evidence="2">
    <location>
        <begin position="553"/>
        <end position="567"/>
    </location>
</feature>
<name>A0A1S8X472_OPIVI</name>
<dbReference type="PANTHER" id="PTHR13318">
    <property type="entry name" value="PARTNER OF PAIRED, ISOFORM B-RELATED"/>
    <property type="match status" value="1"/>
</dbReference>
<dbReference type="InterPro" id="IPR001810">
    <property type="entry name" value="F-box_dom"/>
</dbReference>
<feature type="compositionally biased region" description="Basic and acidic residues" evidence="2">
    <location>
        <begin position="606"/>
        <end position="618"/>
    </location>
</feature>
<protein>
    <submittedName>
        <fullName evidence="4">F-box domain protein</fullName>
    </submittedName>
</protein>
<sequence>MERQEPTFYSYSSLFPSNVTDLFPEQSCMPYNLTSVAGQSDRLKRTSQSEESIYSGHFVAPKWNPSSSSGQSLTVCPGCFTQVCDDSNWCSACGELLIGSSLCSSDLESWSHQGLAFRSLHPALNEPVKYPSEWHAGASTQSHDCVPSYPVAENHVPLADCSSYTFAAVSSIPLSQSFTAASFVTAPSFAASFTSVSCPTTEFDPSVAQPSSHSFHIAETSAPICHSQMESLQSTLNELHLGHGRYIRTGAQEYGIPCPGNYSPMASTLASFPNSVAERGAPSMVASASVQYDPSQLLQSVNQRVRQRCISGPVDVSMVTTRNGVPGDLQFDFVPVVYPIRAWRPVSISSNGSQVTPNFPTQAQLSWGMSQSANLCVPRKTTSFQSSYGCHVTLTGAEMFNCPGGTSAELVDSREKCCMNTRPNNRRRKNPSECSRAELKRDYAGPRSYGRTRSFSSDVQPWNGSEARTGPPSPSKPVCHWQMSRTAWSAHDPSLAKKKSSDYLRASYSHRTCATHNQSSVKPEEQITDKSIETAVRTNHTRACAQSSNRHQRFLEQKQQRRNGGERRRNRGTRVGSFGDTQTVGYRPSQPQLNAVPKKAVKSRRLKQDINCHSKPERLATTGQNSDAVSEEHVQVPTDSNQTDPATEHSPEKPNWMLLPNELWIAIIHHLPFPDRARLALVCRRLSNLVFDPSLWRVIQLHRHQHLTNTALASIGRLRPRELRLTYCHGDTIAADGSCFLEMDFSMNFACYSFYTILQSRLRQLFQACGPSLRKLSFIGCTKGLFDYDLPLLLAAKHCPNMSHINASYTQAVRDQTVIALAKSALHLVSVKLNGAQQISNSAIQQLVHYHKDTLQRLELFGCFRLNSDIFAILGRCQQLRALAFGHLHHLSSDGLLELVGKLPLLSSLDLRGTQTLSSDLNLSRLADKCPHLEEVVLANMHSLKHEAGIAQMLRRLPRLRVLDLCGLGAVGDLTMEALASGCPQLEELDVSCTSVTQKGLSHLTLAPAKSLRCLRISHCREITRDVLEKLVKACTKLTILYAYGFKSISDWSFLQAVRPALLVESDIRALLLTQKLVSVKQISWGDEPDERTNQQNLLLASGPVEPKITNQLEISQSEQQSNKTAHKQGRNLDECSCEQQRRKISTQPENVKSSCEKIPEKPKGVGLLKPLNVSSLTHR</sequence>
<dbReference type="AlphaFoldDB" id="A0A1S8X472"/>
<organism evidence="4 5">
    <name type="scientific">Opisthorchis viverrini</name>
    <name type="common">Southeast Asian liver fluke</name>
    <dbReference type="NCBI Taxonomy" id="6198"/>
    <lineage>
        <taxon>Eukaryota</taxon>
        <taxon>Metazoa</taxon>
        <taxon>Spiralia</taxon>
        <taxon>Lophotrochozoa</taxon>
        <taxon>Platyhelminthes</taxon>
        <taxon>Trematoda</taxon>
        <taxon>Digenea</taxon>
        <taxon>Opisthorchiida</taxon>
        <taxon>Opisthorchiata</taxon>
        <taxon>Opisthorchiidae</taxon>
        <taxon>Opisthorchis</taxon>
    </lineage>
</organism>
<feature type="compositionally biased region" description="Polar residues" evidence="2">
    <location>
        <begin position="451"/>
        <end position="463"/>
    </location>
</feature>
<feature type="region of interest" description="Disordered" evidence="2">
    <location>
        <begin position="542"/>
        <end position="653"/>
    </location>
</feature>
<dbReference type="InterPro" id="IPR006553">
    <property type="entry name" value="Leu-rich_rpt_Cys-con_subtyp"/>
</dbReference>
<dbReference type="InterPro" id="IPR036047">
    <property type="entry name" value="F-box-like_dom_sf"/>
</dbReference>
<dbReference type="Pfam" id="PF12937">
    <property type="entry name" value="F-box-like"/>
    <property type="match status" value="1"/>
</dbReference>
<dbReference type="PROSITE" id="PS50181">
    <property type="entry name" value="FBOX"/>
    <property type="match status" value="1"/>
</dbReference>